<dbReference type="Pfam" id="PF20597">
    <property type="entry name" value="pAdhesive_15"/>
    <property type="match status" value="1"/>
</dbReference>
<accession>A0A084SZX6</accession>
<dbReference type="AlphaFoldDB" id="A0A084SZX6"/>
<comment type="caution">
    <text evidence="2">The sequence shown here is derived from an EMBL/GenBank/DDBJ whole genome shotgun (WGS) entry which is preliminary data.</text>
</comment>
<gene>
    <name evidence="2" type="ORF">Q664_05465</name>
</gene>
<dbReference type="NCBIfam" id="TIGR04215">
    <property type="entry name" value="choice_anch_A"/>
    <property type="match status" value="1"/>
</dbReference>
<organism evidence="2 3">
    <name type="scientific">Archangium violaceum Cb vi76</name>
    <dbReference type="NCBI Taxonomy" id="1406225"/>
    <lineage>
        <taxon>Bacteria</taxon>
        <taxon>Pseudomonadati</taxon>
        <taxon>Myxococcota</taxon>
        <taxon>Myxococcia</taxon>
        <taxon>Myxococcales</taxon>
        <taxon>Cystobacterineae</taxon>
        <taxon>Archangiaceae</taxon>
        <taxon>Archangium</taxon>
    </lineage>
</organism>
<evidence type="ECO:0000313" key="3">
    <source>
        <dbReference type="Proteomes" id="UP000028547"/>
    </source>
</evidence>
<sequence length="249" mass="25577">MRLSDYNLFLLGDYSGGQDVQGRLAAGGNVTMTDFSVGTALANHDIANTLVAGNTLHLSSGGVWGDAWYGNGYNADASVVYPRGGVSQGSPVDFAARGTELRALSSRLAGLPGNGLTTLESWGGVMLLGTDPGVNVFEVDASAFTGAVLLSISAPAGSLAVINITGDSATFSAFGHMFSGGIDQHGVLFNFVDATEIHANAYGFWGTVLAPYAHVTFNDGSFDGGIYALSMTGNAEGHINALADRDICP</sequence>
<evidence type="ECO:0000259" key="1">
    <source>
        <dbReference type="Pfam" id="PF20597"/>
    </source>
</evidence>
<reference evidence="2 3" key="1">
    <citation type="submission" date="2014-07" db="EMBL/GenBank/DDBJ databases">
        <title>Draft Genome Sequence of Gephyronic Acid Producer, Cystobacter violaceus Strain Cb vi76.</title>
        <authorList>
            <person name="Stevens D.C."/>
            <person name="Young J."/>
            <person name="Carmichael R."/>
            <person name="Tan J."/>
            <person name="Taylor R.E."/>
        </authorList>
    </citation>
    <scope>NUCLEOTIDE SEQUENCE [LARGE SCALE GENOMIC DNA]</scope>
    <source>
        <strain evidence="2 3">Cb vi76</strain>
    </source>
</reference>
<proteinExistence type="predicted"/>
<protein>
    <recommendedName>
        <fullName evidence="1">Choice-of-anchor A domain-containing protein</fullName>
    </recommendedName>
</protein>
<name>A0A084SZX6_9BACT</name>
<dbReference type="EMBL" id="JPMI01000028">
    <property type="protein sequence ID" value="KFA94011.1"/>
    <property type="molecule type" value="Genomic_DNA"/>
</dbReference>
<evidence type="ECO:0000313" key="2">
    <source>
        <dbReference type="EMBL" id="KFA94011.1"/>
    </source>
</evidence>
<feature type="domain" description="Choice-of-anchor A" evidence="1">
    <location>
        <begin position="3"/>
        <end position="238"/>
    </location>
</feature>
<dbReference type="Proteomes" id="UP000028547">
    <property type="component" value="Unassembled WGS sequence"/>
</dbReference>
<dbReference type="InterPro" id="IPR026588">
    <property type="entry name" value="Choice_anch_A"/>
</dbReference>